<organism evidence="1 2">
    <name type="scientific">Halohasta litorea</name>
    <dbReference type="NCBI Taxonomy" id="869891"/>
    <lineage>
        <taxon>Archaea</taxon>
        <taxon>Methanobacteriati</taxon>
        <taxon>Methanobacteriota</taxon>
        <taxon>Stenosarchaea group</taxon>
        <taxon>Halobacteria</taxon>
        <taxon>Halobacteriales</taxon>
        <taxon>Haloferacaceae</taxon>
        <taxon>Halohasta</taxon>
    </lineage>
</organism>
<accession>A0ABD6D677</accession>
<evidence type="ECO:0000313" key="1">
    <source>
        <dbReference type="EMBL" id="MFD1641471.1"/>
    </source>
</evidence>
<evidence type="ECO:0000313" key="2">
    <source>
        <dbReference type="Proteomes" id="UP001597052"/>
    </source>
</evidence>
<dbReference type="Proteomes" id="UP001597052">
    <property type="component" value="Unassembled WGS sequence"/>
</dbReference>
<dbReference type="RefSeq" id="WP_256396925.1">
    <property type="nucleotide sequence ID" value="NZ_JANHDJ010000005.1"/>
</dbReference>
<gene>
    <name evidence="1" type="ORF">ACFSBW_06235</name>
</gene>
<dbReference type="AlphaFoldDB" id="A0ABD6D677"/>
<name>A0ABD6D677_9EURY</name>
<sequence length="285" mass="32186">MIHETYHSLVDRVRTTTTAVINEHPTVEPVLYRLRDGCARLLVDATCLRTRLRHEAPTDPYRLYRIDPAAITESISWQELSIDRGESIPEPFRLPNYHFAGSVLDGDWDADRRPFSESVVYRSFRAHFEAGVPWPETDLYAQCLDTIDAGGAPWGCTTPADVDRRCTEIDRLYETIESDGYRTQSALLESGIDEPFDHARPNTYTRTVDGEIALTVGRDGELLFYDGRNRLAIAKLLGLDAVPVVILVRHSQWQAVRDRVATGETPLASLPDRLQTHPDLVDLAE</sequence>
<proteinExistence type="predicted"/>
<dbReference type="EMBL" id="JBHUDM010000002">
    <property type="protein sequence ID" value="MFD1641471.1"/>
    <property type="molecule type" value="Genomic_DNA"/>
</dbReference>
<keyword evidence="2" id="KW-1185">Reference proteome</keyword>
<protein>
    <recommendedName>
        <fullName evidence="3">ParB-like nuclease domain-containing protein</fullName>
    </recommendedName>
</protein>
<comment type="caution">
    <text evidence="1">The sequence shown here is derived from an EMBL/GenBank/DDBJ whole genome shotgun (WGS) entry which is preliminary data.</text>
</comment>
<reference evidence="1 2" key="1">
    <citation type="journal article" date="2019" name="Int. J. Syst. Evol. Microbiol.">
        <title>The Global Catalogue of Microorganisms (GCM) 10K type strain sequencing project: providing services to taxonomists for standard genome sequencing and annotation.</title>
        <authorList>
            <consortium name="The Broad Institute Genomics Platform"/>
            <consortium name="The Broad Institute Genome Sequencing Center for Infectious Disease"/>
            <person name="Wu L."/>
            <person name="Ma J."/>
        </authorList>
    </citation>
    <scope>NUCLEOTIDE SEQUENCE [LARGE SCALE GENOMIC DNA]</scope>
    <source>
        <strain evidence="1 2">CGMCC 1.10593</strain>
    </source>
</reference>
<evidence type="ECO:0008006" key="3">
    <source>
        <dbReference type="Google" id="ProtNLM"/>
    </source>
</evidence>